<dbReference type="InterPro" id="IPR036415">
    <property type="entry name" value="Lamin_tail_dom_sf"/>
</dbReference>
<dbReference type="AlphaFoldDB" id="A0A5C6CAS5"/>
<dbReference type="EMBL" id="SJPS01000009">
    <property type="protein sequence ID" value="TWU21833.1"/>
    <property type="molecule type" value="Genomic_DNA"/>
</dbReference>
<dbReference type="Pfam" id="PF13287">
    <property type="entry name" value="Fn3_assoc"/>
    <property type="match status" value="1"/>
</dbReference>
<dbReference type="SUPFAM" id="SSF74853">
    <property type="entry name" value="Lamin A/C globular tail domain"/>
    <property type="match status" value="1"/>
</dbReference>
<dbReference type="Proteomes" id="UP000318437">
    <property type="component" value="Unassembled WGS sequence"/>
</dbReference>
<dbReference type="InterPro" id="IPR059177">
    <property type="entry name" value="GH29D-like_dom"/>
</dbReference>
<comment type="caution">
    <text evidence="2">The sequence shown here is derived from an EMBL/GenBank/DDBJ whole genome shotgun (WGS) entry which is preliminary data.</text>
</comment>
<reference evidence="2 3" key="1">
    <citation type="submission" date="2019-02" db="EMBL/GenBank/DDBJ databases">
        <title>Deep-cultivation of Planctomycetes and their phenomic and genomic characterization uncovers novel biology.</title>
        <authorList>
            <person name="Wiegand S."/>
            <person name="Jogler M."/>
            <person name="Boedeker C."/>
            <person name="Pinto D."/>
            <person name="Vollmers J."/>
            <person name="Rivas-Marin E."/>
            <person name="Kohn T."/>
            <person name="Peeters S.H."/>
            <person name="Heuer A."/>
            <person name="Rast P."/>
            <person name="Oberbeckmann S."/>
            <person name="Bunk B."/>
            <person name="Jeske O."/>
            <person name="Meyerdierks A."/>
            <person name="Storesund J.E."/>
            <person name="Kallscheuer N."/>
            <person name="Luecker S."/>
            <person name="Lage O.M."/>
            <person name="Pohl T."/>
            <person name="Merkel B.J."/>
            <person name="Hornburger P."/>
            <person name="Mueller R.-W."/>
            <person name="Bruemmer F."/>
            <person name="Labrenz M."/>
            <person name="Spormann A.M."/>
            <person name="Op Den Camp H."/>
            <person name="Overmann J."/>
            <person name="Amann R."/>
            <person name="Jetten M.S.M."/>
            <person name="Mascher T."/>
            <person name="Medema M.H."/>
            <person name="Devos D.P."/>
            <person name="Kaster A.-K."/>
            <person name="Ovreas L."/>
            <person name="Rohde M."/>
            <person name="Galperin M.Y."/>
            <person name="Jogler C."/>
        </authorList>
    </citation>
    <scope>NUCLEOTIDE SEQUENCE [LARGE SCALE GENOMIC DNA]</scope>
    <source>
        <strain evidence="2 3">Pla144</strain>
    </source>
</reference>
<dbReference type="OrthoDB" id="223034at2"/>
<feature type="domain" description="LTD" evidence="1">
    <location>
        <begin position="10"/>
        <end position="133"/>
    </location>
</feature>
<dbReference type="Pfam" id="PF00932">
    <property type="entry name" value="LTD"/>
    <property type="match status" value="2"/>
</dbReference>
<keyword evidence="3" id="KW-1185">Reference proteome</keyword>
<dbReference type="Gene3D" id="2.60.120.260">
    <property type="entry name" value="Galactose-binding domain-like"/>
    <property type="match status" value="1"/>
</dbReference>
<dbReference type="InterPro" id="IPR026876">
    <property type="entry name" value="Fn3_assoc_repeat"/>
</dbReference>
<evidence type="ECO:0000259" key="1">
    <source>
        <dbReference type="PROSITE" id="PS51841"/>
    </source>
</evidence>
<evidence type="ECO:0000313" key="2">
    <source>
        <dbReference type="EMBL" id="TWU21833.1"/>
    </source>
</evidence>
<dbReference type="InterPro" id="IPR001322">
    <property type="entry name" value="Lamin_tail_dom"/>
</dbReference>
<name>A0A5C6CAS5_9BACT</name>
<evidence type="ECO:0000313" key="3">
    <source>
        <dbReference type="Proteomes" id="UP000318437"/>
    </source>
</evidence>
<dbReference type="InterPro" id="IPR014867">
    <property type="entry name" value="Spore_coat_CotH_CotH2/3/7"/>
</dbReference>
<dbReference type="Pfam" id="PF08757">
    <property type="entry name" value="CotH"/>
    <property type="match status" value="1"/>
</dbReference>
<organism evidence="2 3">
    <name type="scientific">Bythopirellula polymerisocia</name>
    <dbReference type="NCBI Taxonomy" id="2528003"/>
    <lineage>
        <taxon>Bacteria</taxon>
        <taxon>Pseudomonadati</taxon>
        <taxon>Planctomycetota</taxon>
        <taxon>Planctomycetia</taxon>
        <taxon>Pirellulales</taxon>
        <taxon>Lacipirellulaceae</taxon>
        <taxon>Bythopirellula</taxon>
    </lineage>
</organism>
<dbReference type="PROSITE" id="PS51841">
    <property type="entry name" value="LTD"/>
    <property type="match status" value="1"/>
</dbReference>
<dbReference type="Gene3D" id="2.60.40.1260">
    <property type="entry name" value="Lamin Tail domain"/>
    <property type="match status" value="1"/>
</dbReference>
<sequence length="1277" mass="138597">MGLRNRKLVFETLESRELLAANPIITEFMASNSNTLEDGDGATPDWIEIYNKGDQGLDLAGYRLTDNATDTNKWVFPSTVLGAGDFLTVFASGNNTPDSAGNLHTNFSLSAGGEYLALVNPSGSILSDYGPNGTDYPAQTSDVSYGLAMNTTLTNAATPNSSSQYLIPTNGSVDATWTQHSFDDMSWQTGTASIGYENSPADYAGLIQTTVPTGTTSVYVRISFNVPDAATLLDKLQMKYDDGFIAYINGTRVASDKAPAVGAYNSVATGDHPDGLAVDYVDFDLSQYSYTLNVGANTLAIHMLNTSSSSDMLSVPNLVLTSGGVIEPQVIGSLASPTPNLPNTNLRASDVQFSRTGGVFVGSFQLSMTAGANESIRYTTDGTNPDLNSPLYAGPFTVNSTQQIRARAYGPVGQVGNIKTETYVKASSSVGSVTSDLPIIVLENLNGGIPDENFQDSTFSLYDVDLVTGLSSLSNPADVTSLSAQHRRGKSTFGQPKLNLRIELRDNFGEDRSESLLGMPSESDWILYAPWTIDRTMVRHALIYDLSRQTGTWAPRTRYVDVYSNYDGGDLTDNDYVGTYVLMEVIKRDDNRVDIAELTPTQNSAPDITGGYILQIDEAEPNDASWDSSRGYPKGNSQFVHVEPERIDMTQAQVDYIRDYVEDFEDALFGPNFTDPVLGYQAYLDVDAAIDFHLFNVFSGNPDAFRLSTYLTKDRGGKLAFGPLWDFDRAMGPDEDNRTADPTKWMSDEAYLWVTQYWNRLFQDANFEQRWVDRWQELRQTVFSNANLEATLQSHTDQLTQAQARNAARWGSGIAPNGGPLADPGLTGWEGEISHLENWLVQRANWIDTQMISAPTFGPEPGNVAVNTQVTLSAQPGANIYYTLDGSDPRASGGGIKVGAFHYTGPITVTQSTEITARAKKSGDFFNGWSGAVTGLFSLEVPADASNLRITELQYHPANPTSAELAIVPDAEDNDFEFIELLNISNDVISLNGVKFIGGISFEFSSGNVTSLAPGESIVAVENEAAFIARYGNGILTAGKYTNDLSNGGDHVVLTDGNDQIIHDFTYSDDDPWPTIADGGGPSLEVIDTAGNYNSSSNWRASAGNGTPGMQTVSQPADFDNDSDVDGADFLAWQRGFGISYDANHLNAWQSHYGESVETLVSAQLRFTENIVPISPAQMSSEPLVGPSGFFLLSLASPFRSGADEAELEHVAAVDLAFEQLQRIATFNSSRDSGMDEKYLSADSSRSDGIETIDDRRDDDEFWGAVFDEVFTVQFDS</sequence>
<protein>
    <submittedName>
        <fullName evidence="2">CotH protein</fullName>
    </submittedName>
</protein>
<gene>
    <name evidence="2" type="ORF">Pla144_45290</name>
</gene>
<proteinExistence type="predicted"/>
<accession>A0A5C6CAS5</accession>
<dbReference type="Pfam" id="PF13290">
    <property type="entry name" value="CHB_HEX_C_1"/>
    <property type="match status" value="1"/>
</dbReference>